<dbReference type="PANTHER" id="PTHR33606">
    <property type="entry name" value="PROTEIN YCII"/>
    <property type="match status" value="1"/>
</dbReference>
<dbReference type="PANTHER" id="PTHR33606:SF3">
    <property type="entry name" value="PROTEIN YCII"/>
    <property type="match status" value="1"/>
</dbReference>
<dbReference type="EMBL" id="NKCL01001021">
    <property type="protein sequence ID" value="RSL45182.1"/>
    <property type="molecule type" value="Genomic_DNA"/>
</dbReference>
<feature type="domain" description="YCII-related" evidence="1">
    <location>
        <begin position="13"/>
        <end position="95"/>
    </location>
</feature>
<dbReference type="Pfam" id="PF03795">
    <property type="entry name" value="YCII"/>
    <property type="match status" value="1"/>
</dbReference>
<sequence>MTSSTSAVEKSEWLIHIPDLPDAKERRAAVFPQHIQRMKSDPQDFWVFGGATLKDRASPGQPPQITGSAMLVFASTRDDVVARLKDDPLVKERVWDLENAQVYPFFRPKRSAF</sequence>
<keyword evidence="3" id="KW-1185">Reference proteome</keyword>
<dbReference type="InterPro" id="IPR051807">
    <property type="entry name" value="Sec-metab_biosynth-assoc"/>
</dbReference>
<dbReference type="AlphaFoldDB" id="A0A428NWP1"/>
<dbReference type="Gene3D" id="3.30.70.1060">
    <property type="entry name" value="Dimeric alpha+beta barrel"/>
    <property type="match status" value="1"/>
</dbReference>
<protein>
    <recommendedName>
        <fullName evidence="1">YCII-related domain-containing protein</fullName>
    </recommendedName>
</protein>
<reference evidence="2 3" key="1">
    <citation type="submission" date="2017-06" db="EMBL/GenBank/DDBJ databases">
        <title>Comparative genomic analysis of Ambrosia Fusariam Clade fungi.</title>
        <authorList>
            <person name="Stajich J.E."/>
            <person name="Carrillo J."/>
            <person name="Kijimoto T."/>
            <person name="Eskalen A."/>
            <person name="O'Donnell K."/>
            <person name="Kasson M."/>
        </authorList>
    </citation>
    <scope>NUCLEOTIDE SEQUENCE [LARGE SCALE GENOMIC DNA]</scope>
    <source>
        <strain evidence="2 3">NRRL62606</strain>
    </source>
</reference>
<organism evidence="2 3">
    <name type="scientific">Fusarium floridanum</name>
    <dbReference type="NCBI Taxonomy" id="1325733"/>
    <lineage>
        <taxon>Eukaryota</taxon>
        <taxon>Fungi</taxon>
        <taxon>Dikarya</taxon>
        <taxon>Ascomycota</taxon>
        <taxon>Pezizomycotina</taxon>
        <taxon>Sordariomycetes</taxon>
        <taxon>Hypocreomycetidae</taxon>
        <taxon>Hypocreales</taxon>
        <taxon>Nectriaceae</taxon>
        <taxon>Fusarium</taxon>
        <taxon>Fusarium solani species complex</taxon>
    </lineage>
</organism>
<dbReference type="InterPro" id="IPR011008">
    <property type="entry name" value="Dimeric_a/b-barrel"/>
</dbReference>
<evidence type="ECO:0000313" key="2">
    <source>
        <dbReference type="EMBL" id="RSL45182.1"/>
    </source>
</evidence>
<evidence type="ECO:0000259" key="1">
    <source>
        <dbReference type="Pfam" id="PF03795"/>
    </source>
</evidence>
<comment type="caution">
    <text evidence="2">The sequence shown here is derived from an EMBL/GenBank/DDBJ whole genome shotgun (WGS) entry which is preliminary data.</text>
</comment>
<gene>
    <name evidence="2" type="ORF">CEP51_016123</name>
</gene>
<evidence type="ECO:0000313" key="3">
    <source>
        <dbReference type="Proteomes" id="UP000287972"/>
    </source>
</evidence>
<dbReference type="SUPFAM" id="SSF54909">
    <property type="entry name" value="Dimeric alpha+beta barrel"/>
    <property type="match status" value="1"/>
</dbReference>
<proteinExistence type="predicted"/>
<accession>A0A428NWP1</accession>
<name>A0A428NWP1_9HYPO</name>
<dbReference type="InterPro" id="IPR005545">
    <property type="entry name" value="YCII"/>
</dbReference>
<dbReference type="Proteomes" id="UP000287972">
    <property type="component" value="Unassembled WGS sequence"/>
</dbReference>